<evidence type="ECO:0000313" key="3">
    <source>
        <dbReference type="Proteomes" id="UP000809789"/>
    </source>
</evidence>
<keyword evidence="3" id="KW-1185">Reference proteome</keyword>
<dbReference type="InterPro" id="IPR013736">
    <property type="entry name" value="Xaa-Pro_dipept_C"/>
</dbReference>
<name>A0A8K0L0D0_9PEZI</name>
<dbReference type="AlphaFoldDB" id="A0A8K0L0D0"/>
<dbReference type="InterPro" id="IPR008979">
    <property type="entry name" value="Galactose-bd-like_sf"/>
</dbReference>
<feature type="domain" description="Xaa-Pro dipeptidyl-peptidase C-terminal" evidence="1">
    <location>
        <begin position="2"/>
        <end position="153"/>
    </location>
</feature>
<dbReference type="GO" id="GO:0008239">
    <property type="term" value="F:dipeptidyl-peptidase activity"/>
    <property type="evidence" value="ECO:0007669"/>
    <property type="project" value="InterPro"/>
</dbReference>
<evidence type="ECO:0000313" key="2">
    <source>
        <dbReference type="EMBL" id="KAG8626752.1"/>
    </source>
</evidence>
<dbReference type="Gene3D" id="2.60.120.260">
    <property type="entry name" value="Galactose-binding domain-like"/>
    <property type="match status" value="1"/>
</dbReference>
<protein>
    <recommendedName>
        <fullName evidence="1">Xaa-Pro dipeptidyl-peptidase C-terminal domain-containing protein</fullName>
    </recommendedName>
</protein>
<reference evidence="2" key="1">
    <citation type="submission" date="2021-07" db="EMBL/GenBank/DDBJ databases">
        <title>Elsinoe batatas strain:CRI-CJ2 Genome sequencing and assembly.</title>
        <authorList>
            <person name="Huang L."/>
        </authorList>
    </citation>
    <scope>NUCLEOTIDE SEQUENCE</scope>
    <source>
        <strain evidence="2">CRI-CJ2</strain>
    </source>
</reference>
<proteinExistence type="predicted"/>
<accession>A0A8K0L0D0</accession>
<sequence>MSCADLDDMDVYILLRKLDKSGQPVLNLNIPWSDNLPIKTIAEIPEKERTEVILYAGPAGILRASHRAIDESRSMHPHWPFHPHEKEEKVTPGTVVRLDIGIWAMGIEYEAGESIQVEISGHIMGVNNFGTNKHSLNKGRHVVHFGAQHASRVILPFV</sequence>
<organism evidence="2 3">
    <name type="scientific">Elsinoe batatas</name>
    <dbReference type="NCBI Taxonomy" id="2601811"/>
    <lineage>
        <taxon>Eukaryota</taxon>
        <taxon>Fungi</taxon>
        <taxon>Dikarya</taxon>
        <taxon>Ascomycota</taxon>
        <taxon>Pezizomycotina</taxon>
        <taxon>Dothideomycetes</taxon>
        <taxon>Dothideomycetidae</taxon>
        <taxon>Myriangiales</taxon>
        <taxon>Elsinoaceae</taxon>
        <taxon>Elsinoe</taxon>
    </lineage>
</organism>
<dbReference type="Proteomes" id="UP000809789">
    <property type="component" value="Unassembled WGS sequence"/>
</dbReference>
<evidence type="ECO:0000259" key="1">
    <source>
        <dbReference type="Pfam" id="PF08530"/>
    </source>
</evidence>
<comment type="caution">
    <text evidence="2">The sequence shown here is derived from an EMBL/GenBank/DDBJ whole genome shotgun (WGS) entry which is preliminary data.</text>
</comment>
<dbReference type="Pfam" id="PF08530">
    <property type="entry name" value="PepX_C"/>
    <property type="match status" value="1"/>
</dbReference>
<dbReference type="EMBL" id="JAESVG020000006">
    <property type="protein sequence ID" value="KAG8626752.1"/>
    <property type="molecule type" value="Genomic_DNA"/>
</dbReference>
<dbReference type="OrthoDB" id="2578740at2759"/>
<gene>
    <name evidence="2" type="ORF">KVT40_005697</name>
</gene>
<dbReference type="SUPFAM" id="SSF49785">
    <property type="entry name" value="Galactose-binding domain-like"/>
    <property type="match status" value="1"/>
</dbReference>